<name>A0ABS0K8L2_9ACTN</name>
<dbReference type="PANTHER" id="PTHR46797">
    <property type="entry name" value="HTH-TYPE TRANSCRIPTIONAL REGULATOR"/>
    <property type="match status" value="1"/>
</dbReference>
<dbReference type="InterPro" id="IPR001387">
    <property type="entry name" value="Cro/C1-type_HTH"/>
</dbReference>
<protein>
    <submittedName>
        <fullName evidence="3">Transcriptional regulator with XRE-family HTH domain</fullName>
    </submittedName>
</protein>
<keyword evidence="4" id="KW-1185">Reference proteome</keyword>
<keyword evidence="1" id="KW-0238">DNA-binding</keyword>
<gene>
    <name evidence="3" type="ORF">IW249_005391</name>
</gene>
<evidence type="ECO:0000313" key="3">
    <source>
        <dbReference type="EMBL" id="MBG6104977.1"/>
    </source>
</evidence>
<dbReference type="PROSITE" id="PS50943">
    <property type="entry name" value="HTH_CROC1"/>
    <property type="match status" value="1"/>
</dbReference>
<evidence type="ECO:0000256" key="1">
    <source>
        <dbReference type="ARBA" id="ARBA00023125"/>
    </source>
</evidence>
<comment type="caution">
    <text evidence="3">The sequence shown here is derived from an EMBL/GenBank/DDBJ whole genome shotgun (WGS) entry which is preliminary data.</text>
</comment>
<proteinExistence type="predicted"/>
<dbReference type="EMBL" id="JADOTY010000001">
    <property type="protein sequence ID" value="MBG6104977.1"/>
    <property type="molecule type" value="Genomic_DNA"/>
</dbReference>
<dbReference type="InterPro" id="IPR050807">
    <property type="entry name" value="TransReg_Diox_bact_type"/>
</dbReference>
<dbReference type="Pfam" id="PF13560">
    <property type="entry name" value="HTH_31"/>
    <property type="match status" value="1"/>
</dbReference>
<dbReference type="InterPro" id="IPR010982">
    <property type="entry name" value="Lambda_DNA-bd_dom_sf"/>
</dbReference>
<dbReference type="SMART" id="SM00530">
    <property type="entry name" value="HTH_XRE"/>
    <property type="match status" value="1"/>
</dbReference>
<dbReference type="PANTHER" id="PTHR46797:SF1">
    <property type="entry name" value="METHYLPHOSPHONATE SYNTHASE"/>
    <property type="match status" value="1"/>
</dbReference>
<organism evidence="3 4">
    <name type="scientific">Micromonospora vinacea</name>
    <dbReference type="NCBI Taxonomy" id="709878"/>
    <lineage>
        <taxon>Bacteria</taxon>
        <taxon>Bacillati</taxon>
        <taxon>Actinomycetota</taxon>
        <taxon>Actinomycetes</taxon>
        <taxon>Micromonosporales</taxon>
        <taxon>Micromonosporaceae</taxon>
        <taxon>Micromonospora</taxon>
    </lineage>
</organism>
<dbReference type="Gene3D" id="1.10.260.40">
    <property type="entry name" value="lambda repressor-like DNA-binding domains"/>
    <property type="match status" value="1"/>
</dbReference>
<reference evidence="3 4" key="1">
    <citation type="submission" date="2020-11" db="EMBL/GenBank/DDBJ databases">
        <title>Sequencing the genomes of 1000 actinobacteria strains.</title>
        <authorList>
            <person name="Klenk H.-P."/>
        </authorList>
    </citation>
    <scope>NUCLEOTIDE SEQUENCE [LARGE SCALE GENOMIC DNA]</scope>
    <source>
        <strain evidence="3 4">DSM 101695</strain>
    </source>
</reference>
<accession>A0ABS0K8L2</accession>
<evidence type="ECO:0000313" key="4">
    <source>
        <dbReference type="Proteomes" id="UP000631791"/>
    </source>
</evidence>
<sequence length="401" mass="42807">MRSPASSVPIGRRVAYWRVQRKLSQQSFADRLGKSKSWVDKAERGVRSLDRLSTLQEIAAVLRIDVSALLGRDIQPAEVTQRLQAVDQIRTALSTYEVALARPTESGRMLSSPQVADLVKHAWITYQQARYPQLITLLPNLLMSAQRVHVPDPEAGRALLVDAYRVTAALLVKLDEAGLAWLAADRAMNAATGEAVLLGAAAVQLGQVLRMAGRARSAGSVALSAAYRIAPPDLDNGRPEELSLCGALLVQAGLAAARQGDDSAAARLLDEAAELAVRVGEGRDDHQTNFGPTAVDLARVAAALDLDAASDAVVWHERATGQAAWSLLPAEYRAGHLINAARAYLQTDDPLNAGRALIDAERTASAEIHHRPVARKLVAQVARCPAAPSTVIRLAAALSVT</sequence>
<feature type="domain" description="HTH cro/C1-type" evidence="2">
    <location>
        <begin position="14"/>
        <end position="69"/>
    </location>
</feature>
<dbReference type="Proteomes" id="UP000631791">
    <property type="component" value="Unassembled WGS sequence"/>
</dbReference>
<evidence type="ECO:0000259" key="2">
    <source>
        <dbReference type="PROSITE" id="PS50943"/>
    </source>
</evidence>
<dbReference type="SUPFAM" id="SSF47413">
    <property type="entry name" value="lambda repressor-like DNA-binding domains"/>
    <property type="match status" value="1"/>
</dbReference>
<dbReference type="CDD" id="cd00093">
    <property type="entry name" value="HTH_XRE"/>
    <property type="match status" value="1"/>
</dbReference>
<dbReference type="RefSeq" id="WP_196923333.1">
    <property type="nucleotide sequence ID" value="NZ_JADOTY010000001.1"/>
</dbReference>